<dbReference type="PROSITE" id="PS51294">
    <property type="entry name" value="HTH_MYB"/>
    <property type="match status" value="2"/>
</dbReference>
<sequence>MDDVDDLRISQQQLMDEISALLQTTTEPSAANALQLNQELQRRLMQVRTKILAMLQVVRARFSRNEDILVRRLRPRSHFGPHSLNRSGAILRKGTFRFKGNLFFRDIDGRSCPNNEDYEARCHTEMFPTDFDMHSRHVWTLLDKKNVIMGIKQQLLDHRAHSTNALPSGSLKRKPIERHLSTLVSLLASADSSFSIDWNQISTLDLEYRHSPYSCEAMWRVYLTPNLRRDNWSPEEDETLMAVANANRMQNWELIAASLDRRSDYQCFVRFHTALRFLMEPKNSHRWSDEDNDKLRAIVDRNTANSVINWKKVVEYFPDKSKSTLIGRYYYVLHPSISHEPFTTKEDMMLFAAVEEYNGKFHCFPRSLFPNRSLTQLRTRYHNVLAQRNKTDSWSVQDDTRLMSFVTQYGASQWLNCATFLGNHTRTSCRTRFLVIKKFLEQNPNAKVEDLPRRRSKKVSSVNSDNWAQRLQEWQEDPESLVNEERPKGTRVRRPKSKKAKIEPQAESFSRLTKVDKELCDFFKFSYNMTLSAPKTFPVPKDVYNFAYVIRALAYKPPIRPSLLQNIFMPNEVLKCYNSMIRNLPDEEGDLKSPLLPPNWSTMMGFRALCILSGDCRKKEAEARSFEYNESLPPIQLFRKRLRALFYRTILLSRLESQFFTDLPSALVSLPRPKPDYAKLGTHVELIDPEPATQNDLKSEPLSEDEVINTVKQEVEMEYIVS</sequence>
<evidence type="ECO:0000256" key="6">
    <source>
        <dbReference type="SAM" id="MobiDB-lite"/>
    </source>
</evidence>
<feature type="domain" description="HTH myb-type" evidence="8">
    <location>
        <begin position="390"/>
        <end position="441"/>
    </location>
</feature>
<dbReference type="CTD" id="40949"/>
<accession>A0A6P8K7L6</accession>
<evidence type="ECO:0000313" key="10">
    <source>
        <dbReference type="RefSeq" id="XP_033164382.1"/>
    </source>
</evidence>
<dbReference type="GO" id="GO:0019185">
    <property type="term" value="C:snRNA-activating protein complex"/>
    <property type="evidence" value="ECO:0007669"/>
    <property type="project" value="TreeGrafter"/>
</dbReference>
<dbReference type="Pfam" id="PF13921">
    <property type="entry name" value="Myb_DNA-bind_6"/>
    <property type="match status" value="1"/>
</dbReference>
<dbReference type="GO" id="GO:0042795">
    <property type="term" value="P:snRNA transcription by RNA polymerase II"/>
    <property type="evidence" value="ECO:0007669"/>
    <property type="project" value="TreeGrafter"/>
</dbReference>
<feature type="region of interest" description="Disordered" evidence="6">
    <location>
        <begin position="478"/>
        <end position="505"/>
    </location>
</feature>
<gene>
    <name evidence="10" type="primary">LOC117143696</name>
</gene>
<evidence type="ECO:0000259" key="8">
    <source>
        <dbReference type="PROSITE" id="PS51294"/>
    </source>
</evidence>
<dbReference type="InterPro" id="IPR017930">
    <property type="entry name" value="Myb_dom"/>
</dbReference>
<dbReference type="Pfam" id="PF00249">
    <property type="entry name" value="Myb_DNA-binding"/>
    <property type="match status" value="2"/>
</dbReference>
<comment type="subcellular location">
    <subcellularLocation>
        <location evidence="1">Nucleus</location>
    </subcellularLocation>
</comment>
<dbReference type="PANTHER" id="PTHR46621">
    <property type="entry name" value="SNRNA-ACTIVATING PROTEIN COMPLEX SUBUNIT 4"/>
    <property type="match status" value="1"/>
</dbReference>
<dbReference type="PROSITE" id="PS50090">
    <property type="entry name" value="MYB_LIKE"/>
    <property type="match status" value="2"/>
</dbReference>
<keyword evidence="3" id="KW-0238">DNA-binding</keyword>
<protein>
    <submittedName>
        <fullName evidence="10">Uncharacterized protein LOC117143696</fullName>
    </submittedName>
</protein>
<name>A0A6P8K7L6_DROMA</name>
<feature type="domain" description="Myb-like" evidence="7">
    <location>
        <begin position="224"/>
        <end position="275"/>
    </location>
</feature>
<evidence type="ECO:0000313" key="9">
    <source>
        <dbReference type="Proteomes" id="UP000515162"/>
    </source>
</evidence>
<dbReference type="InterPro" id="IPR001005">
    <property type="entry name" value="SANT/Myb"/>
</dbReference>
<evidence type="ECO:0000256" key="1">
    <source>
        <dbReference type="ARBA" id="ARBA00004123"/>
    </source>
</evidence>
<evidence type="ECO:0000256" key="4">
    <source>
        <dbReference type="ARBA" id="ARBA00023163"/>
    </source>
</evidence>
<dbReference type="InterPro" id="IPR051575">
    <property type="entry name" value="Myb-like_DNA-bd"/>
</dbReference>
<dbReference type="GeneID" id="117143696"/>
<dbReference type="GO" id="GO:0000978">
    <property type="term" value="F:RNA polymerase II cis-regulatory region sequence-specific DNA binding"/>
    <property type="evidence" value="ECO:0007669"/>
    <property type="project" value="TreeGrafter"/>
</dbReference>
<evidence type="ECO:0000256" key="3">
    <source>
        <dbReference type="ARBA" id="ARBA00023125"/>
    </source>
</evidence>
<dbReference type="InterPro" id="IPR009057">
    <property type="entry name" value="Homeodomain-like_sf"/>
</dbReference>
<evidence type="ECO:0000259" key="7">
    <source>
        <dbReference type="PROSITE" id="PS50090"/>
    </source>
</evidence>
<dbReference type="SUPFAM" id="SSF46689">
    <property type="entry name" value="Homeodomain-like"/>
    <property type="match status" value="3"/>
</dbReference>
<dbReference type="GO" id="GO:0001006">
    <property type="term" value="F:RNA polymerase III type 3 promoter sequence-specific DNA binding"/>
    <property type="evidence" value="ECO:0007669"/>
    <property type="project" value="TreeGrafter"/>
</dbReference>
<feature type="domain" description="HTH myb-type" evidence="8">
    <location>
        <begin position="224"/>
        <end position="279"/>
    </location>
</feature>
<keyword evidence="9" id="KW-1185">Reference proteome</keyword>
<feature type="domain" description="Myb-like" evidence="7">
    <location>
        <begin position="386"/>
        <end position="433"/>
    </location>
</feature>
<proteinExistence type="predicted"/>
<dbReference type="Proteomes" id="UP000515162">
    <property type="component" value="Chromosome 3R"/>
</dbReference>
<feature type="compositionally biased region" description="Basic residues" evidence="6">
    <location>
        <begin position="489"/>
        <end position="499"/>
    </location>
</feature>
<dbReference type="RefSeq" id="XP_033164382.1">
    <property type="nucleotide sequence ID" value="XM_033308491.1"/>
</dbReference>
<keyword evidence="2" id="KW-0805">Transcription regulation</keyword>
<dbReference type="SMART" id="SM00717">
    <property type="entry name" value="SANT"/>
    <property type="match status" value="5"/>
</dbReference>
<dbReference type="AlphaFoldDB" id="A0A6P8K7L6"/>
<evidence type="ECO:0000256" key="5">
    <source>
        <dbReference type="ARBA" id="ARBA00023242"/>
    </source>
</evidence>
<keyword evidence="4" id="KW-0804">Transcription</keyword>
<dbReference type="PANTHER" id="PTHR46621:SF1">
    <property type="entry name" value="SNRNA-ACTIVATING PROTEIN COMPLEX SUBUNIT 4"/>
    <property type="match status" value="1"/>
</dbReference>
<keyword evidence="5" id="KW-0539">Nucleus</keyword>
<dbReference type="CDD" id="cd00167">
    <property type="entry name" value="SANT"/>
    <property type="match status" value="3"/>
</dbReference>
<dbReference type="GO" id="GO:0042796">
    <property type="term" value="P:snRNA transcription by RNA polymerase III"/>
    <property type="evidence" value="ECO:0007669"/>
    <property type="project" value="TreeGrafter"/>
</dbReference>
<evidence type="ECO:0000256" key="2">
    <source>
        <dbReference type="ARBA" id="ARBA00023015"/>
    </source>
</evidence>
<dbReference type="Gene3D" id="1.10.10.60">
    <property type="entry name" value="Homeodomain-like"/>
    <property type="match status" value="4"/>
</dbReference>
<reference evidence="10" key="1">
    <citation type="submission" date="2025-08" db="UniProtKB">
        <authorList>
            <consortium name="RefSeq"/>
        </authorList>
    </citation>
    <scope>IDENTIFICATION</scope>
    <source>
        <strain evidence="10">Mau12</strain>
        <tissue evidence="10">Whole Body</tissue>
    </source>
</reference>
<dbReference type="GO" id="GO:0005634">
    <property type="term" value="C:nucleus"/>
    <property type="evidence" value="ECO:0007669"/>
    <property type="project" value="UniProtKB-SubCell"/>
</dbReference>
<organism evidence="9 10">
    <name type="scientific">Drosophila mauritiana</name>
    <name type="common">Fruit fly</name>
    <dbReference type="NCBI Taxonomy" id="7226"/>
    <lineage>
        <taxon>Eukaryota</taxon>
        <taxon>Metazoa</taxon>
        <taxon>Ecdysozoa</taxon>
        <taxon>Arthropoda</taxon>
        <taxon>Hexapoda</taxon>
        <taxon>Insecta</taxon>
        <taxon>Pterygota</taxon>
        <taxon>Neoptera</taxon>
        <taxon>Endopterygota</taxon>
        <taxon>Diptera</taxon>
        <taxon>Brachycera</taxon>
        <taxon>Muscomorpha</taxon>
        <taxon>Ephydroidea</taxon>
        <taxon>Drosophilidae</taxon>
        <taxon>Drosophila</taxon>
        <taxon>Sophophora</taxon>
    </lineage>
</organism>